<organism evidence="4 5">
    <name type="scientific">Methylobacterium currus</name>
    <dbReference type="NCBI Taxonomy" id="2051553"/>
    <lineage>
        <taxon>Bacteria</taxon>
        <taxon>Pseudomonadati</taxon>
        <taxon>Pseudomonadota</taxon>
        <taxon>Alphaproteobacteria</taxon>
        <taxon>Hyphomicrobiales</taxon>
        <taxon>Methylobacteriaceae</taxon>
        <taxon>Methylobacterium</taxon>
    </lineage>
</organism>
<evidence type="ECO:0000313" key="5">
    <source>
        <dbReference type="Proteomes" id="UP000244755"/>
    </source>
</evidence>
<dbReference type="InterPro" id="IPR006108">
    <property type="entry name" value="3HC_DH_C"/>
</dbReference>
<evidence type="ECO:0000259" key="2">
    <source>
        <dbReference type="Pfam" id="PF00725"/>
    </source>
</evidence>
<evidence type="ECO:0000256" key="1">
    <source>
        <dbReference type="ARBA" id="ARBA00023002"/>
    </source>
</evidence>
<dbReference type="SUPFAM" id="SSF48179">
    <property type="entry name" value="6-phosphogluconate dehydrogenase C-terminal domain-like"/>
    <property type="match status" value="1"/>
</dbReference>
<dbReference type="Pfam" id="PF00725">
    <property type="entry name" value="3HCDH"/>
    <property type="match status" value="1"/>
</dbReference>
<accession>A0A2R4WJE2</accession>
<dbReference type="Gene3D" id="1.10.1040.10">
    <property type="entry name" value="N-(1-d-carboxylethyl)-l-norvaline Dehydrogenase, domain 2"/>
    <property type="match status" value="1"/>
</dbReference>
<keyword evidence="1" id="KW-0560">Oxidoreductase</keyword>
<dbReference type="Pfam" id="PF02737">
    <property type="entry name" value="3HCDH_N"/>
    <property type="match status" value="1"/>
</dbReference>
<dbReference type="GO" id="GO:0016616">
    <property type="term" value="F:oxidoreductase activity, acting on the CH-OH group of donors, NAD or NADP as acceptor"/>
    <property type="evidence" value="ECO:0007669"/>
    <property type="project" value="InterPro"/>
</dbReference>
<dbReference type="Proteomes" id="UP000244755">
    <property type="component" value="Chromosome 1"/>
</dbReference>
<dbReference type="SUPFAM" id="SSF51735">
    <property type="entry name" value="NAD(P)-binding Rossmann-fold domains"/>
    <property type="match status" value="1"/>
</dbReference>
<feature type="domain" description="3-hydroxyacyl-CoA dehydrogenase C-terminal" evidence="2">
    <location>
        <begin position="200"/>
        <end position="258"/>
    </location>
</feature>
<dbReference type="GO" id="GO:0006631">
    <property type="term" value="P:fatty acid metabolic process"/>
    <property type="evidence" value="ECO:0007669"/>
    <property type="project" value="InterPro"/>
</dbReference>
<feature type="domain" description="3-hydroxyacyl-CoA dehydrogenase NAD binding" evidence="3">
    <location>
        <begin position="22"/>
        <end position="195"/>
    </location>
</feature>
<reference evidence="4 5" key="1">
    <citation type="submission" date="2018-04" db="EMBL/GenBank/DDBJ databases">
        <title>Methylobacterium sp. PR1016A genome.</title>
        <authorList>
            <person name="Park W."/>
        </authorList>
    </citation>
    <scope>NUCLEOTIDE SEQUENCE [LARGE SCALE GENOMIC DNA]</scope>
    <source>
        <strain evidence="4 5">PR1016A</strain>
    </source>
</reference>
<dbReference type="RefSeq" id="WP_099953508.1">
    <property type="nucleotide sequence ID" value="NZ_CP028843.1"/>
</dbReference>
<dbReference type="GO" id="GO:0070403">
    <property type="term" value="F:NAD+ binding"/>
    <property type="evidence" value="ECO:0007669"/>
    <property type="project" value="InterPro"/>
</dbReference>
<dbReference type="OrthoDB" id="9803287at2"/>
<name>A0A2R4WJE2_9HYPH</name>
<dbReference type="Gene3D" id="3.40.50.720">
    <property type="entry name" value="NAD(P)-binding Rossmann-like Domain"/>
    <property type="match status" value="1"/>
</dbReference>
<dbReference type="PANTHER" id="PTHR48075">
    <property type="entry name" value="3-HYDROXYACYL-COA DEHYDROGENASE FAMILY PROTEIN"/>
    <property type="match status" value="1"/>
</dbReference>
<dbReference type="InterPro" id="IPR013328">
    <property type="entry name" value="6PGD_dom2"/>
</dbReference>
<sequence>MDDASGPASEPASGYRTAIGRVAVIGTGVIGASWVSQFLAHGLDVTATDPAPGAEARLRETVARHWPILAQIGLAPGASPERLTFVAEPEAAVADADFVQENGPERLEIKRETYRRLDAAASPDVVLATSSSGIAPSAIQDACRYPGRVVLGHPFNPPHLVPLVEVLGGDQTDEGAVAAAMSFYETIGKRPIRLRRELVGHVANRLQAALWREAFHLVGTGAATVADIDAAIAHGPGLRWALMGPCLLNHLSGGPGGLAHTLDHLGPLMEAMWADLGDPRLTPELKAILVRGLDEALAGHDRDAMVAERDRLLVDLVRQKRGTRELP</sequence>
<dbReference type="EMBL" id="CP028843">
    <property type="protein sequence ID" value="AWB21635.1"/>
    <property type="molecule type" value="Genomic_DNA"/>
</dbReference>
<proteinExistence type="predicted"/>
<dbReference type="InterPro" id="IPR036291">
    <property type="entry name" value="NAD(P)-bd_dom_sf"/>
</dbReference>
<keyword evidence="5" id="KW-1185">Reference proteome</keyword>
<dbReference type="PANTHER" id="PTHR48075:SF5">
    <property type="entry name" value="3-HYDROXYBUTYRYL-COA DEHYDROGENASE"/>
    <property type="match status" value="1"/>
</dbReference>
<protein>
    <submittedName>
        <fullName evidence="4">3-hydroxyacyl-CoA dehydrogenase</fullName>
    </submittedName>
</protein>
<evidence type="ECO:0000313" key="4">
    <source>
        <dbReference type="EMBL" id="AWB21635.1"/>
    </source>
</evidence>
<dbReference type="InterPro" id="IPR006176">
    <property type="entry name" value="3-OHacyl-CoA_DH_NAD-bd"/>
</dbReference>
<dbReference type="KEGG" id="mee:DA075_12480"/>
<evidence type="ECO:0000259" key="3">
    <source>
        <dbReference type="Pfam" id="PF02737"/>
    </source>
</evidence>
<dbReference type="InterPro" id="IPR008927">
    <property type="entry name" value="6-PGluconate_DH-like_C_sf"/>
</dbReference>
<dbReference type="AlphaFoldDB" id="A0A2R4WJE2"/>
<gene>
    <name evidence="4" type="ORF">DA075_12480</name>
</gene>